<evidence type="ECO:0000256" key="1">
    <source>
        <dbReference type="ARBA" id="ARBA00022527"/>
    </source>
</evidence>
<dbReference type="PANTHER" id="PTHR35526:SF3">
    <property type="entry name" value="ANTI-SIGMA-F FACTOR RSBW"/>
    <property type="match status" value="1"/>
</dbReference>
<dbReference type="Gene3D" id="3.30.565.10">
    <property type="entry name" value="Histidine kinase-like ATPase, C-terminal domain"/>
    <property type="match status" value="1"/>
</dbReference>
<evidence type="ECO:0000259" key="3">
    <source>
        <dbReference type="Pfam" id="PF13581"/>
    </source>
</evidence>
<keyword evidence="1" id="KW-0808">Transferase</keyword>
<dbReference type="InterPro" id="IPR003594">
    <property type="entry name" value="HATPase_dom"/>
</dbReference>
<dbReference type="AlphaFoldDB" id="A0A6G2B6T8"/>
<feature type="region of interest" description="Disordered" evidence="2">
    <location>
        <begin position="1"/>
        <end position="44"/>
    </location>
</feature>
<keyword evidence="4" id="KW-0067">ATP-binding</keyword>
<evidence type="ECO:0000313" key="4">
    <source>
        <dbReference type="EMBL" id="MTE17970.1"/>
    </source>
</evidence>
<dbReference type="OrthoDB" id="3473697at2"/>
<dbReference type="EMBL" id="WIXO01000001">
    <property type="protein sequence ID" value="MTE17970.1"/>
    <property type="molecule type" value="Genomic_DNA"/>
</dbReference>
<protein>
    <submittedName>
        <fullName evidence="4">ATP-binding protein</fullName>
    </submittedName>
</protein>
<proteinExistence type="predicted"/>
<gene>
    <name evidence="4" type="ORF">F0L17_02240</name>
</gene>
<dbReference type="Pfam" id="PF13581">
    <property type="entry name" value="HATPase_c_2"/>
    <property type="match status" value="1"/>
</dbReference>
<keyword evidence="5" id="KW-1185">Reference proteome</keyword>
<dbReference type="InterPro" id="IPR036890">
    <property type="entry name" value="HATPase_C_sf"/>
</dbReference>
<keyword evidence="1" id="KW-0723">Serine/threonine-protein kinase</keyword>
<dbReference type="GO" id="GO:0005524">
    <property type="term" value="F:ATP binding"/>
    <property type="evidence" value="ECO:0007669"/>
    <property type="project" value="UniProtKB-KW"/>
</dbReference>
<evidence type="ECO:0000256" key="2">
    <source>
        <dbReference type="SAM" id="MobiDB-lite"/>
    </source>
</evidence>
<dbReference type="CDD" id="cd16936">
    <property type="entry name" value="HATPase_RsbW-like"/>
    <property type="match status" value="1"/>
</dbReference>
<accession>A0A6G2B6T8</accession>
<organism evidence="4 5">
    <name type="scientific">Streptomyces taklimakanensis</name>
    <dbReference type="NCBI Taxonomy" id="2569853"/>
    <lineage>
        <taxon>Bacteria</taxon>
        <taxon>Bacillati</taxon>
        <taxon>Actinomycetota</taxon>
        <taxon>Actinomycetes</taxon>
        <taxon>Kitasatosporales</taxon>
        <taxon>Streptomycetaceae</taxon>
        <taxon>Streptomyces</taxon>
    </lineage>
</organism>
<dbReference type="GO" id="GO:0004674">
    <property type="term" value="F:protein serine/threonine kinase activity"/>
    <property type="evidence" value="ECO:0007669"/>
    <property type="project" value="UniProtKB-KW"/>
</dbReference>
<sequence>MTTAVPDEEPRPRQRRPRPAPGRPARSEPSVLTGQFTSSPKGARLARRLAVKRMDEWGWPPESEDSCTVALLVGELTANAVRHGRVPGRDFRLRLTYEAPAGTVRVEVSDASSDRPPIEPFDPSCDDESGRGLYLVDVLADRWGVAPREPAGSVGKTVWAEATVAPPAVTAARTD</sequence>
<name>A0A6G2B6T8_9ACTN</name>
<dbReference type="SUPFAM" id="SSF55874">
    <property type="entry name" value="ATPase domain of HSP90 chaperone/DNA topoisomerase II/histidine kinase"/>
    <property type="match status" value="1"/>
</dbReference>
<feature type="region of interest" description="Disordered" evidence="2">
    <location>
        <begin position="106"/>
        <end position="128"/>
    </location>
</feature>
<comment type="caution">
    <text evidence="4">The sequence shown here is derived from an EMBL/GenBank/DDBJ whole genome shotgun (WGS) entry which is preliminary data.</text>
</comment>
<reference evidence="4 5" key="1">
    <citation type="submission" date="2019-11" db="EMBL/GenBank/DDBJ databases">
        <authorList>
            <person name="Yuan L."/>
        </authorList>
    </citation>
    <scope>NUCLEOTIDE SEQUENCE [LARGE SCALE GENOMIC DNA]</scope>
    <source>
        <strain evidence="4 5">TRM43335</strain>
    </source>
</reference>
<dbReference type="PANTHER" id="PTHR35526">
    <property type="entry name" value="ANTI-SIGMA-F FACTOR RSBW-RELATED"/>
    <property type="match status" value="1"/>
</dbReference>
<evidence type="ECO:0000313" key="5">
    <source>
        <dbReference type="Proteomes" id="UP000473014"/>
    </source>
</evidence>
<dbReference type="InterPro" id="IPR050267">
    <property type="entry name" value="Anti-sigma-factor_SerPK"/>
</dbReference>
<keyword evidence="4" id="KW-0547">Nucleotide-binding</keyword>
<keyword evidence="1" id="KW-0418">Kinase</keyword>
<dbReference type="Proteomes" id="UP000473014">
    <property type="component" value="Unassembled WGS sequence"/>
</dbReference>
<feature type="domain" description="Histidine kinase/HSP90-like ATPase" evidence="3">
    <location>
        <begin position="37"/>
        <end position="145"/>
    </location>
</feature>